<reference evidence="2 3" key="1">
    <citation type="submission" date="2020-03" db="EMBL/GenBank/DDBJ databases">
        <authorList>
            <person name="Sun Q."/>
        </authorList>
    </citation>
    <scope>NUCLEOTIDE SEQUENCE [LARGE SCALE GENOMIC DNA]</scope>
    <source>
        <strain evidence="2 3">JC162</strain>
    </source>
</reference>
<name>A0A848EL45_9PROT</name>
<proteinExistence type="predicted"/>
<sequence length="57" mass="6320">MRDADSKAIVAMLRGGDVDMGILSRNTALDGYLFTPLFEDEFLVVVPREGHPLSARR</sequence>
<dbReference type="InterPro" id="IPR005119">
    <property type="entry name" value="LysR_subst-bd"/>
</dbReference>
<evidence type="ECO:0000313" key="2">
    <source>
        <dbReference type="EMBL" id="NMJ44489.1"/>
    </source>
</evidence>
<dbReference type="AlphaFoldDB" id="A0A848EL45"/>
<dbReference type="EMBL" id="JABBKX010000021">
    <property type="protein sequence ID" value="NMJ44489.1"/>
    <property type="molecule type" value="Genomic_DNA"/>
</dbReference>
<dbReference type="SUPFAM" id="SSF53850">
    <property type="entry name" value="Periplasmic binding protein-like II"/>
    <property type="match status" value="1"/>
</dbReference>
<evidence type="ECO:0000259" key="1">
    <source>
        <dbReference type="Pfam" id="PF03466"/>
    </source>
</evidence>
<dbReference type="Pfam" id="PF03466">
    <property type="entry name" value="LysR_substrate"/>
    <property type="match status" value="1"/>
</dbReference>
<protein>
    <submittedName>
        <fullName evidence="2">LysR family transcriptional regulator</fullName>
    </submittedName>
</protein>
<dbReference type="Gene3D" id="3.40.190.10">
    <property type="entry name" value="Periplasmic binding protein-like II"/>
    <property type="match status" value="2"/>
</dbReference>
<feature type="non-terminal residue" evidence="2">
    <location>
        <position position="57"/>
    </location>
</feature>
<dbReference type="Proteomes" id="UP000548582">
    <property type="component" value="Unassembled WGS sequence"/>
</dbReference>
<feature type="domain" description="LysR substrate-binding" evidence="1">
    <location>
        <begin position="4"/>
        <end position="56"/>
    </location>
</feature>
<gene>
    <name evidence="2" type="ORF">GWK16_24855</name>
</gene>
<accession>A0A848EL45</accession>
<evidence type="ECO:0000313" key="3">
    <source>
        <dbReference type="Proteomes" id="UP000548582"/>
    </source>
</evidence>
<keyword evidence="3" id="KW-1185">Reference proteome</keyword>
<organism evidence="2 3">
    <name type="scientific">Neoroseomonas marina</name>
    <dbReference type="NCBI Taxonomy" id="1232220"/>
    <lineage>
        <taxon>Bacteria</taxon>
        <taxon>Pseudomonadati</taxon>
        <taxon>Pseudomonadota</taxon>
        <taxon>Alphaproteobacteria</taxon>
        <taxon>Acetobacterales</taxon>
        <taxon>Acetobacteraceae</taxon>
        <taxon>Neoroseomonas</taxon>
    </lineage>
</organism>
<comment type="caution">
    <text evidence="2">The sequence shown here is derived from an EMBL/GenBank/DDBJ whole genome shotgun (WGS) entry which is preliminary data.</text>
</comment>